<dbReference type="InterPro" id="IPR047854">
    <property type="entry name" value="RFC_lid"/>
</dbReference>
<dbReference type="InterPro" id="IPR008921">
    <property type="entry name" value="DNA_pol3_clamp-load_cplx_C"/>
</dbReference>
<dbReference type="Pfam" id="PF08542">
    <property type="entry name" value="Rep_fac_C"/>
    <property type="match status" value="1"/>
</dbReference>
<dbReference type="GeneID" id="17296236"/>
<keyword evidence="4" id="KW-0547">Nucleotide-binding</keyword>
<dbReference type="Gene3D" id="1.10.8.60">
    <property type="match status" value="1"/>
</dbReference>
<dbReference type="Proteomes" id="UP000011087">
    <property type="component" value="Unassembled WGS sequence"/>
</dbReference>
<sequence>MVPWVEQHRPSSIAQVAHQRHVVATLSSAVESGNLPHLLFYGPPGTGKTSTILALAKDLYGPELYKSRVLELNASDERGIDVVRNKIKHFASLAVSSSKSSSYPCPPFKLVILDEADCMTTDAQSALRRTMETCTRVTRFCIICNYVSRIISPIASRCAKFRFQPVSTEVMLERLNMIADKEGFQLPSDVTDALVNISGGDLRRAITMMQNTYILHGNSMKGQDIIENAATIPDSVILDLVNSCKYNSFEKIQSKVNDIIADGYPANQIHDWVMSKEAFGISAKSKSIICKALGTTDMRLTDGSDVTLSLLHLVSVIMQALQTS</sequence>
<keyword evidence="3" id="KW-0235">DNA replication</keyword>
<reference evidence="8" key="3">
    <citation type="submission" date="2015-06" db="UniProtKB">
        <authorList>
            <consortium name="EnsemblProtists"/>
        </authorList>
    </citation>
    <scope>IDENTIFICATION</scope>
</reference>
<accession>L1ITG4</accession>
<dbReference type="Gene3D" id="3.40.50.300">
    <property type="entry name" value="P-loop containing nucleotide triphosphate hydrolases"/>
    <property type="match status" value="1"/>
</dbReference>
<dbReference type="OMA" id="GCQSGSF"/>
<keyword evidence="5" id="KW-0067">ATP-binding</keyword>
<evidence type="ECO:0000256" key="4">
    <source>
        <dbReference type="ARBA" id="ARBA00022741"/>
    </source>
</evidence>
<dbReference type="SUPFAM" id="SSF48019">
    <property type="entry name" value="post-AAA+ oligomerization domain-like"/>
    <property type="match status" value="1"/>
</dbReference>
<dbReference type="GO" id="GO:0003689">
    <property type="term" value="F:DNA clamp loader activity"/>
    <property type="evidence" value="ECO:0007669"/>
    <property type="project" value="TreeGrafter"/>
</dbReference>
<dbReference type="GO" id="GO:0005524">
    <property type="term" value="F:ATP binding"/>
    <property type="evidence" value="ECO:0007669"/>
    <property type="project" value="UniProtKB-KW"/>
</dbReference>
<dbReference type="Gene3D" id="1.20.272.10">
    <property type="match status" value="1"/>
</dbReference>
<comment type="subcellular location">
    <subcellularLocation>
        <location evidence="1">Plastid</location>
        <location evidence="1">Chloroplast</location>
    </subcellularLocation>
</comment>
<comment type="similarity">
    <text evidence="2">Belongs to the activator 1 small subunits family.</text>
</comment>
<dbReference type="KEGG" id="gtt:GUITHDRAFT_76379"/>
<dbReference type="GO" id="GO:0016887">
    <property type="term" value="F:ATP hydrolysis activity"/>
    <property type="evidence" value="ECO:0007669"/>
    <property type="project" value="InterPro"/>
</dbReference>
<dbReference type="SMART" id="SM00382">
    <property type="entry name" value="AAA"/>
    <property type="match status" value="1"/>
</dbReference>
<dbReference type="HOGENOM" id="CLU_042324_1_0_1"/>
<dbReference type="GO" id="GO:0005663">
    <property type="term" value="C:DNA replication factor C complex"/>
    <property type="evidence" value="ECO:0007669"/>
    <property type="project" value="TreeGrafter"/>
</dbReference>
<dbReference type="Pfam" id="PF21960">
    <property type="entry name" value="RCF1-5-like_lid"/>
    <property type="match status" value="1"/>
</dbReference>
<dbReference type="CDD" id="cd00009">
    <property type="entry name" value="AAA"/>
    <property type="match status" value="1"/>
</dbReference>
<reference evidence="9" key="2">
    <citation type="submission" date="2012-11" db="EMBL/GenBank/DDBJ databases">
        <authorList>
            <person name="Kuo A."/>
            <person name="Curtis B.A."/>
            <person name="Tanifuji G."/>
            <person name="Burki F."/>
            <person name="Gruber A."/>
            <person name="Irimia M."/>
            <person name="Maruyama S."/>
            <person name="Arias M.C."/>
            <person name="Ball S.G."/>
            <person name="Gile G.H."/>
            <person name="Hirakawa Y."/>
            <person name="Hopkins J.F."/>
            <person name="Rensing S.A."/>
            <person name="Schmutz J."/>
            <person name="Symeonidi A."/>
            <person name="Elias M."/>
            <person name="Eveleigh R.J."/>
            <person name="Herman E.K."/>
            <person name="Klute M.J."/>
            <person name="Nakayama T."/>
            <person name="Obornik M."/>
            <person name="Reyes-Prieto A."/>
            <person name="Armbrust E.V."/>
            <person name="Aves S.J."/>
            <person name="Beiko R.G."/>
            <person name="Coutinho P."/>
            <person name="Dacks J.B."/>
            <person name="Durnford D.G."/>
            <person name="Fast N.M."/>
            <person name="Green B.R."/>
            <person name="Grisdale C."/>
            <person name="Hempe F."/>
            <person name="Henrissat B."/>
            <person name="Hoppner M.P."/>
            <person name="Ishida K.-I."/>
            <person name="Kim E."/>
            <person name="Koreny L."/>
            <person name="Kroth P.G."/>
            <person name="Liu Y."/>
            <person name="Malik S.-B."/>
            <person name="Maier U.G."/>
            <person name="McRose D."/>
            <person name="Mock T."/>
            <person name="Neilson J.A."/>
            <person name="Onodera N.T."/>
            <person name="Poole A.M."/>
            <person name="Pritham E.J."/>
            <person name="Richards T.A."/>
            <person name="Rocap G."/>
            <person name="Roy S.W."/>
            <person name="Sarai C."/>
            <person name="Schaack S."/>
            <person name="Shirato S."/>
            <person name="Slamovits C.H."/>
            <person name="Spencer D.F."/>
            <person name="Suzuki S."/>
            <person name="Worden A.Z."/>
            <person name="Zauner S."/>
            <person name="Barry K."/>
            <person name="Bell C."/>
            <person name="Bharti A.K."/>
            <person name="Crow J.A."/>
            <person name="Grimwood J."/>
            <person name="Kramer R."/>
            <person name="Lindquist E."/>
            <person name="Lucas S."/>
            <person name="Salamov A."/>
            <person name="McFadden G.I."/>
            <person name="Lane C.E."/>
            <person name="Keeling P.J."/>
            <person name="Gray M.W."/>
            <person name="Grigoriev I.V."/>
            <person name="Archibald J.M."/>
        </authorList>
    </citation>
    <scope>NUCLEOTIDE SEQUENCE</scope>
    <source>
        <strain evidence="9">CCMP2712</strain>
    </source>
</reference>
<dbReference type="GO" id="GO:0005634">
    <property type="term" value="C:nucleus"/>
    <property type="evidence" value="ECO:0007669"/>
    <property type="project" value="TreeGrafter"/>
</dbReference>
<dbReference type="NCBIfam" id="NF001679">
    <property type="entry name" value="PRK00440.1"/>
    <property type="match status" value="1"/>
</dbReference>
<proteinExistence type="inferred from homology"/>
<gene>
    <name evidence="7" type="ORF">GUITHDRAFT_76379</name>
</gene>
<evidence type="ECO:0000313" key="8">
    <source>
        <dbReference type="EnsemblProtists" id="EKX39523"/>
    </source>
</evidence>
<evidence type="ECO:0000313" key="7">
    <source>
        <dbReference type="EMBL" id="EKX39523.1"/>
    </source>
</evidence>
<dbReference type="eggNOG" id="KOG0989">
    <property type="taxonomic scope" value="Eukaryota"/>
</dbReference>
<dbReference type="EnsemblProtists" id="EKX39523">
    <property type="protein sequence ID" value="EKX39523"/>
    <property type="gene ID" value="GUITHDRAFT_76379"/>
</dbReference>
<dbReference type="GO" id="GO:0009507">
    <property type="term" value="C:chloroplast"/>
    <property type="evidence" value="ECO:0007669"/>
    <property type="project" value="UniProtKB-SubCell"/>
</dbReference>
<dbReference type="OrthoDB" id="4199794at2759"/>
<organism evidence="7">
    <name type="scientific">Guillardia theta (strain CCMP2712)</name>
    <name type="common">Cryptophyte</name>
    <dbReference type="NCBI Taxonomy" id="905079"/>
    <lineage>
        <taxon>Eukaryota</taxon>
        <taxon>Cryptophyceae</taxon>
        <taxon>Pyrenomonadales</taxon>
        <taxon>Geminigeraceae</taxon>
        <taxon>Guillardia</taxon>
    </lineage>
</organism>
<dbReference type="SUPFAM" id="SSF52540">
    <property type="entry name" value="P-loop containing nucleoside triphosphate hydrolases"/>
    <property type="match status" value="1"/>
</dbReference>
<dbReference type="InterPro" id="IPR027417">
    <property type="entry name" value="P-loop_NTPase"/>
</dbReference>
<dbReference type="GO" id="GO:0006281">
    <property type="term" value="P:DNA repair"/>
    <property type="evidence" value="ECO:0007669"/>
    <property type="project" value="TreeGrafter"/>
</dbReference>
<dbReference type="STRING" id="905079.L1ITG4"/>
<dbReference type="EMBL" id="JH993039">
    <property type="protein sequence ID" value="EKX39523.1"/>
    <property type="molecule type" value="Genomic_DNA"/>
</dbReference>
<dbReference type="AlphaFoldDB" id="L1ITG4"/>
<evidence type="ECO:0000256" key="2">
    <source>
        <dbReference type="ARBA" id="ARBA00005378"/>
    </source>
</evidence>
<evidence type="ECO:0000256" key="1">
    <source>
        <dbReference type="ARBA" id="ARBA00004229"/>
    </source>
</evidence>
<dbReference type="PaxDb" id="55529-EKX39523"/>
<dbReference type="InterPro" id="IPR003959">
    <property type="entry name" value="ATPase_AAA_core"/>
</dbReference>
<dbReference type="InterPro" id="IPR003593">
    <property type="entry name" value="AAA+_ATPase"/>
</dbReference>
<feature type="domain" description="AAA+ ATPase" evidence="6">
    <location>
        <begin position="34"/>
        <end position="169"/>
    </location>
</feature>
<evidence type="ECO:0000256" key="5">
    <source>
        <dbReference type="ARBA" id="ARBA00022840"/>
    </source>
</evidence>
<dbReference type="InterPro" id="IPR050238">
    <property type="entry name" value="DNA_Rep/Repair_Clamp_Loader"/>
</dbReference>
<keyword evidence="9" id="KW-1185">Reference proteome</keyword>
<evidence type="ECO:0000256" key="3">
    <source>
        <dbReference type="ARBA" id="ARBA00022705"/>
    </source>
</evidence>
<evidence type="ECO:0000313" key="9">
    <source>
        <dbReference type="Proteomes" id="UP000011087"/>
    </source>
</evidence>
<dbReference type="InterPro" id="IPR013748">
    <property type="entry name" value="Rep_factorC_C"/>
</dbReference>
<dbReference type="PANTHER" id="PTHR11669:SF20">
    <property type="entry name" value="REPLICATION FACTOR C SUBUNIT 4"/>
    <property type="match status" value="1"/>
</dbReference>
<dbReference type="Pfam" id="PF00004">
    <property type="entry name" value="AAA"/>
    <property type="match status" value="1"/>
</dbReference>
<dbReference type="PANTHER" id="PTHR11669">
    <property type="entry name" value="REPLICATION FACTOR C / DNA POLYMERASE III GAMMA-TAU SUBUNIT"/>
    <property type="match status" value="1"/>
</dbReference>
<evidence type="ECO:0000259" key="6">
    <source>
        <dbReference type="SMART" id="SM00382"/>
    </source>
</evidence>
<dbReference type="GO" id="GO:0003677">
    <property type="term" value="F:DNA binding"/>
    <property type="evidence" value="ECO:0007669"/>
    <property type="project" value="InterPro"/>
</dbReference>
<name>L1ITG4_GUITC</name>
<protein>
    <submittedName>
        <fullName evidence="7">Replication factor C, subunit RFC4</fullName>
    </submittedName>
</protein>
<dbReference type="GO" id="GO:0006261">
    <property type="term" value="P:DNA-templated DNA replication"/>
    <property type="evidence" value="ECO:0007669"/>
    <property type="project" value="TreeGrafter"/>
</dbReference>
<dbReference type="CDD" id="cd18140">
    <property type="entry name" value="HLD_clamp_RFC"/>
    <property type="match status" value="1"/>
</dbReference>
<reference evidence="7 9" key="1">
    <citation type="journal article" date="2012" name="Nature">
        <title>Algal genomes reveal evolutionary mosaicism and the fate of nucleomorphs.</title>
        <authorList>
            <consortium name="DOE Joint Genome Institute"/>
            <person name="Curtis B.A."/>
            <person name="Tanifuji G."/>
            <person name="Burki F."/>
            <person name="Gruber A."/>
            <person name="Irimia M."/>
            <person name="Maruyama S."/>
            <person name="Arias M.C."/>
            <person name="Ball S.G."/>
            <person name="Gile G.H."/>
            <person name="Hirakawa Y."/>
            <person name="Hopkins J.F."/>
            <person name="Kuo A."/>
            <person name="Rensing S.A."/>
            <person name="Schmutz J."/>
            <person name="Symeonidi A."/>
            <person name="Elias M."/>
            <person name="Eveleigh R.J."/>
            <person name="Herman E.K."/>
            <person name="Klute M.J."/>
            <person name="Nakayama T."/>
            <person name="Obornik M."/>
            <person name="Reyes-Prieto A."/>
            <person name="Armbrust E.V."/>
            <person name="Aves S.J."/>
            <person name="Beiko R.G."/>
            <person name="Coutinho P."/>
            <person name="Dacks J.B."/>
            <person name="Durnford D.G."/>
            <person name="Fast N.M."/>
            <person name="Green B.R."/>
            <person name="Grisdale C.J."/>
            <person name="Hempel F."/>
            <person name="Henrissat B."/>
            <person name="Hoppner M.P."/>
            <person name="Ishida K."/>
            <person name="Kim E."/>
            <person name="Koreny L."/>
            <person name="Kroth P.G."/>
            <person name="Liu Y."/>
            <person name="Malik S.B."/>
            <person name="Maier U.G."/>
            <person name="McRose D."/>
            <person name="Mock T."/>
            <person name="Neilson J.A."/>
            <person name="Onodera N.T."/>
            <person name="Poole A.M."/>
            <person name="Pritham E.J."/>
            <person name="Richards T.A."/>
            <person name="Rocap G."/>
            <person name="Roy S.W."/>
            <person name="Sarai C."/>
            <person name="Schaack S."/>
            <person name="Shirato S."/>
            <person name="Slamovits C.H."/>
            <person name="Spencer D.F."/>
            <person name="Suzuki S."/>
            <person name="Worden A.Z."/>
            <person name="Zauner S."/>
            <person name="Barry K."/>
            <person name="Bell C."/>
            <person name="Bharti A.K."/>
            <person name="Crow J.A."/>
            <person name="Grimwood J."/>
            <person name="Kramer R."/>
            <person name="Lindquist E."/>
            <person name="Lucas S."/>
            <person name="Salamov A."/>
            <person name="McFadden G.I."/>
            <person name="Lane C.E."/>
            <person name="Keeling P.J."/>
            <person name="Gray M.W."/>
            <person name="Grigoriev I.V."/>
            <person name="Archibald J.M."/>
        </authorList>
    </citation>
    <scope>NUCLEOTIDE SEQUENCE</scope>
    <source>
        <strain evidence="7 9">CCMP2712</strain>
    </source>
</reference>
<dbReference type="FunFam" id="3.40.50.300:FF:000129">
    <property type="entry name" value="Replication factor C subunit 5"/>
    <property type="match status" value="1"/>
</dbReference>
<dbReference type="RefSeq" id="XP_005826503.1">
    <property type="nucleotide sequence ID" value="XM_005826446.1"/>
</dbReference>